<feature type="region of interest" description="Disordered" evidence="2">
    <location>
        <begin position="471"/>
        <end position="501"/>
    </location>
</feature>
<comment type="caution">
    <text evidence="3">The sequence shown here is derived from an EMBL/GenBank/DDBJ whole genome shotgun (WGS) entry which is preliminary data.</text>
</comment>
<dbReference type="AlphaFoldDB" id="A0A835DH36"/>
<dbReference type="InterPro" id="IPR039322">
    <property type="entry name" value="MOM1"/>
</dbReference>
<dbReference type="EMBL" id="JABCRI010000007">
    <property type="protein sequence ID" value="KAF8403081.1"/>
    <property type="molecule type" value="Genomic_DNA"/>
</dbReference>
<accession>A0A835DH36</accession>
<feature type="compositionally biased region" description="Polar residues" evidence="2">
    <location>
        <begin position="31"/>
        <end position="41"/>
    </location>
</feature>
<sequence>MASDTRSGRKIKVDDNNSKRRHIGVKEPTALGSSTTDTYSLRSARETPTKEQAVLSPSSTRKSERLEKQTPTIHSVKTKSERVEKQGMLSPLRRSKKAEKCLSLSSSGSKKSDKGFSSLNTKRKKEKRDKNGKQARLDARESSRHEKQDQESAHVVRNKKRLDARSYRALLNTRAKKAKESDLSEEMKVWDKLSQRDSDNSAASGLKKVVEGGYECNERKGEEWREEDLGRVCERDLEGSNSDLGKFAEGTSRNHREVESSQFSQKRKDRPEEALESENGDSSQQPYPHGVMAKETVDDAEMMQVDCSAREDLQTLALIEPISEGRPLAGNVILGRFDKVRAFGRDCDASLTVASKGICISHAEAVLSSPSGNKGNNFSESCVACSKRQRVDFDSQNWELCSCNTKAHLVEHSQLSISVEVQDGGGLSDEVWNSLQQVEVPSLQSLDAVPSDQSNHDTLALQSVSQFQLPQSTDLPSAEHNQPDVPAHTGTQHWSTNEVHSSVRQAQVLTLPPVDASAELSNHSIEQPVTHLPLHPPIDIPIDGYETHVSDLRSMSTIPGFSNGLVQTVPVMSWMPQPLYSDPLQNEMERTHKEKEQAIKIHEDTKLRLKSECDKEIEETVTQIQRKYDALQKNAEAALVQTRKALETNYNTVYMNKMLAEAFRSKCRDPRGDKAPGPQQAVPSSFMHQLLQQSLQQPAFRPASVTGPQMTFPPMAPPVQVVHHSSALFSSNPVRPPFSSIVPPTGNLQVGSEVQAPAPHLQVFRPAMSISVPNFPHLPSGMRNQHSPSNPPAISSMIPQHSPRLPTYASGPYSMTHPPESAGGTPVPKNPFPSVLELLMDVDNHRGAIPPNLLPPLQDWGPDF</sequence>
<evidence type="ECO:0000313" key="3">
    <source>
        <dbReference type="EMBL" id="KAF8403081.1"/>
    </source>
</evidence>
<organism evidence="3 4">
    <name type="scientific">Tetracentron sinense</name>
    <name type="common">Spur-leaf</name>
    <dbReference type="NCBI Taxonomy" id="13715"/>
    <lineage>
        <taxon>Eukaryota</taxon>
        <taxon>Viridiplantae</taxon>
        <taxon>Streptophyta</taxon>
        <taxon>Embryophyta</taxon>
        <taxon>Tracheophyta</taxon>
        <taxon>Spermatophyta</taxon>
        <taxon>Magnoliopsida</taxon>
        <taxon>Trochodendrales</taxon>
        <taxon>Trochodendraceae</taxon>
        <taxon>Tetracentron</taxon>
    </lineage>
</organism>
<feature type="compositionally biased region" description="Basic and acidic residues" evidence="2">
    <location>
        <begin position="128"/>
        <end position="154"/>
    </location>
</feature>
<dbReference type="OrthoDB" id="1928022at2759"/>
<keyword evidence="1" id="KW-0175">Coiled coil</keyword>
<feature type="region of interest" description="Disordered" evidence="2">
    <location>
        <begin position="778"/>
        <end position="830"/>
    </location>
</feature>
<gene>
    <name evidence="3" type="ORF">HHK36_011175</name>
</gene>
<evidence type="ECO:0000256" key="1">
    <source>
        <dbReference type="SAM" id="Coils"/>
    </source>
</evidence>
<evidence type="ECO:0000256" key="2">
    <source>
        <dbReference type="SAM" id="MobiDB-lite"/>
    </source>
</evidence>
<feature type="region of interest" description="Disordered" evidence="2">
    <location>
        <begin position="240"/>
        <end position="289"/>
    </location>
</feature>
<protein>
    <submittedName>
        <fullName evidence="3">Uncharacterized protein</fullName>
    </submittedName>
</protein>
<evidence type="ECO:0000313" key="4">
    <source>
        <dbReference type="Proteomes" id="UP000655225"/>
    </source>
</evidence>
<keyword evidence="4" id="KW-1185">Reference proteome</keyword>
<dbReference type="GO" id="GO:0031507">
    <property type="term" value="P:heterochromatin formation"/>
    <property type="evidence" value="ECO:0007669"/>
    <property type="project" value="InterPro"/>
</dbReference>
<feature type="compositionally biased region" description="Polar residues" evidence="2">
    <location>
        <begin position="489"/>
        <end position="501"/>
    </location>
</feature>
<name>A0A835DH36_TETSI</name>
<dbReference type="PANTHER" id="PTHR35116:SF13">
    <property type="entry name" value="HELICASE PROTEIN MOM1"/>
    <property type="match status" value="1"/>
</dbReference>
<feature type="coiled-coil region" evidence="1">
    <location>
        <begin position="585"/>
        <end position="641"/>
    </location>
</feature>
<proteinExistence type="predicted"/>
<dbReference type="PANTHER" id="PTHR35116">
    <property type="entry name" value="HELICASE PROTEIN MOM1"/>
    <property type="match status" value="1"/>
</dbReference>
<dbReference type="Gene3D" id="6.10.250.1310">
    <property type="match status" value="1"/>
</dbReference>
<reference evidence="3 4" key="1">
    <citation type="submission" date="2020-04" db="EMBL/GenBank/DDBJ databases">
        <title>Plant Genome Project.</title>
        <authorList>
            <person name="Zhang R.-G."/>
        </authorList>
    </citation>
    <scope>NUCLEOTIDE SEQUENCE [LARGE SCALE GENOMIC DNA]</scope>
    <source>
        <strain evidence="3">YNK0</strain>
        <tissue evidence="3">Leaf</tissue>
    </source>
</reference>
<dbReference type="Proteomes" id="UP000655225">
    <property type="component" value="Unassembled WGS sequence"/>
</dbReference>
<feature type="compositionally biased region" description="Low complexity" evidence="2">
    <location>
        <begin position="102"/>
        <end position="119"/>
    </location>
</feature>
<feature type="region of interest" description="Disordered" evidence="2">
    <location>
        <begin position="1"/>
        <end position="165"/>
    </location>
</feature>